<dbReference type="GO" id="GO:0015074">
    <property type="term" value="P:DNA integration"/>
    <property type="evidence" value="ECO:0007669"/>
    <property type="project" value="InterPro"/>
</dbReference>
<dbReference type="EMBL" id="UFVQ01000003">
    <property type="protein sequence ID" value="STD02351.1"/>
    <property type="molecule type" value="Genomic_DNA"/>
</dbReference>
<dbReference type="InterPro" id="IPR050900">
    <property type="entry name" value="Transposase_IS3/IS150/IS904"/>
</dbReference>
<dbReference type="PROSITE" id="PS50994">
    <property type="entry name" value="INTEGRASE"/>
    <property type="match status" value="1"/>
</dbReference>
<dbReference type="Gene3D" id="3.30.420.10">
    <property type="entry name" value="Ribonuclease H-like superfamily/Ribonuclease H"/>
    <property type="match status" value="1"/>
</dbReference>
<organism evidence="2 3">
    <name type="scientific">Chryseobacterium carnipullorum</name>
    <dbReference type="NCBI Taxonomy" id="1124835"/>
    <lineage>
        <taxon>Bacteria</taxon>
        <taxon>Pseudomonadati</taxon>
        <taxon>Bacteroidota</taxon>
        <taxon>Flavobacteriia</taxon>
        <taxon>Flavobacteriales</taxon>
        <taxon>Weeksellaceae</taxon>
        <taxon>Chryseobacterium group</taxon>
        <taxon>Chryseobacterium</taxon>
    </lineage>
</organism>
<dbReference type="InterPro" id="IPR036397">
    <property type="entry name" value="RNaseH_sf"/>
</dbReference>
<accession>A0A376E645</accession>
<dbReference type="InterPro" id="IPR048020">
    <property type="entry name" value="Transpos_IS3"/>
</dbReference>
<evidence type="ECO:0000313" key="2">
    <source>
        <dbReference type="EMBL" id="STD02351.1"/>
    </source>
</evidence>
<proteinExistence type="predicted"/>
<dbReference type="PANTHER" id="PTHR46889">
    <property type="entry name" value="TRANSPOSASE INSF FOR INSERTION SEQUENCE IS3B-RELATED"/>
    <property type="match status" value="1"/>
</dbReference>
<reference evidence="2 3" key="1">
    <citation type="submission" date="2018-06" db="EMBL/GenBank/DDBJ databases">
        <authorList>
            <consortium name="Pathogen Informatics"/>
            <person name="Doyle S."/>
        </authorList>
    </citation>
    <scope>NUCLEOTIDE SEQUENCE [LARGE SCALE GENOMIC DNA]</scope>
    <source>
        <strain evidence="2 3">NCTC13533</strain>
    </source>
</reference>
<dbReference type="Proteomes" id="UP000255224">
    <property type="component" value="Unassembled WGS sequence"/>
</dbReference>
<dbReference type="SUPFAM" id="SSF53098">
    <property type="entry name" value="Ribonuclease H-like"/>
    <property type="match status" value="1"/>
</dbReference>
<name>A0A376E645_CHRCU</name>
<dbReference type="InterPro" id="IPR001584">
    <property type="entry name" value="Integrase_cat-core"/>
</dbReference>
<evidence type="ECO:0000313" key="3">
    <source>
        <dbReference type="Proteomes" id="UP000255224"/>
    </source>
</evidence>
<dbReference type="PANTHER" id="PTHR46889:SF5">
    <property type="entry name" value="INTEGRASE PROTEIN"/>
    <property type="match status" value="1"/>
</dbReference>
<dbReference type="InterPro" id="IPR012337">
    <property type="entry name" value="RNaseH-like_sf"/>
</dbReference>
<evidence type="ECO:0000259" key="1">
    <source>
        <dbReference type="PROSITE" id="PS50994"/>
    </source>
</evidence>
<sequence length="278" mass="32919">MFGLDRQVYYRSIKRYENSQTKASKVIKLVEDIRVKMPKLGGRKLYFLLKGTLRSLKIGRDKFFDILRANHLLIIPKRSYHITTNSHHRFRKHKNLILDYSINKSNQVWVADITYIGNRKKPSYLSLITDAYSKKIVGYYVADNLNTESSLVALRKALKNNNIEKEPLIHHSDRGLQYCSNEYQRILKKYQLKCSMTQNSDPYENAVAERVNGILKQEFDIDKYDIETSLRRKIVNEAIGIYNELRPHFSNHYLTPNQMHQQKKIKMKTYKNKNQSKR</sequence>
<feature type="domain" description="Integrase catalytic" evidence="1">
    <location>
        <begin position="100"/>
        <end position="264"/>
    </location>
</feature>
<gene>
    <name evidence="2" type="ORF">NCTC13533_03274</name>
</gene>
<dbReference type="NCBIfam" id="NF033516">
    <property type="entry name" value="transpos_IS3"/>
    <property type="match status" value="1"/>
</dbReference>
<protein>
    <submittedName>
        <fullName evidence="2">IS2 transposase TnpB</fullName>
    </submittedName>
</protein>
<dbReference type="GO" id="GO:0003676">
    <property type="term" value="F:nucleic acid binding"/>
    <property type="evidence" value="ECO:0007669"/>
    <property type="project" value="InterPro"/>
</dbReference>
<dbReference type="Pfam" id="PF00665">
    <property type="entry name" value="rve"/>
    <property type="match status" value="1"/>
</dbReference>
<dbReference type="AlphaFoldDB" id="A0A376E645"/>